<feature type="compositionally biased region" description="Polar residues" evidence="1">
    <location>
        <begin position="105"/>
        <end position="132"/>
    </location>
</feature>
<reference evidence="2 3" key="1">
    <citation type="journal article" date="2006" name="Science">
        <title>Phytophthora genome sequences uncover evolutionary origins and mechanisms of pathogenesis.</title>
        <authorList>
            <person name="Tyler B.M."/>
            <person name="Tripathy S."/>
            <person name="Zhang X."/>
            <person name="Dehal P."/>
            <person name="Jiang R.H."/>
            <person name="Aerts A."/>
            <person name="Arredondo F.D."/>
            <person name="Baxter L."/>
            <person name="Bensasson D."/>
            <person name="Beynon J.L."/>
            <person name="Chapman J."/>
            <person name="Damasceno C.M."/>
            <person name="Dorrance A.E."/>
            <person name="Dou D."/>
            <person name="Dickerman A.W."/>
            <person name="Dubchak I.L."/>
            <person name="Garbelotto M."/>
            <person name="Gijzen M."/>
            <person name="Gordon S.G."/>
            <person name="Govers F."/>
            <person name="Grunwald N.J."/>
            <person name="Huang W."/>
            <person name="Ivors K.L."/>
            <person name="Jones R.W."/>
            <person name="Kamoun S."/>
            <person name="Krampis K."/>
            <person name="Lamour K.H."/>
            <person name="Lee M.K."/>
            <person name="McDonald W.H."/>
            <person name="Medina M."/>
            <person name="Meijer H.J."/>
            <person name="Nordberg E.K."/>
            <person name="Maclean D.J."/>
            <person name="Ospina-Giraldo M.D."/>
            <person name="Morris P.F."/>
            <person name="Phuntumart V."/>
            <person name="Putnam N.H."/>
            <person name="Rash S."/>
            <person name="Rose J.K."/>
            <person name="Sakihama Y."/>
            <person name="Salamov A.A."/>
            <person name="Savidor A."/>
            <person name="Scheuring C.F."/>
            <person name="Smith B.M."/>
            <person name="Sobral B.W."/>
            <person name="Terry A."/>
            <person name="Torto-Alalibo T.A."/>
            <person name="Win J."/>
            <person name="Xu Z."/>
            <person name="Zhang H."/>
            <person name="Grigoriev I.V."/>
            <person name="Rokhsar D.S."/>
            <person name="Boore J.L."/>
        </authorList>
    </citation>
    <scope>NUCLEOTIDE SEQUENCE [LARGE SCALE GENOMIC DNA]</scope>
    <source>
        <strain evidence="2 3">P6497</strain>
    </source>
</reference>
<dbReference type="RefSeq" id="XP_009535639.1">
    <property type="nucleotide sequence ID" value="XM_009537344.1"/>
</dbReference>
<feature type="region of interest" description="Disordered" evidence="1">
    <location>
        <begin position="101"/>
        <end position="166"/>
    </location>
</feature>
<keyword evidence="3" id="KW-1185">Reference proteome</keyword>
<name>G5A6Q1_PHYSP</name>
<proteinExistence type="predicted"/>
<dbReference type="AlphaFoldDB" id="G5A6Q1"/>
<feature type="compositionally biased region" description="Basic residues" evidence="1">
    <location>
        <begin position="143"/>
        <end position="166"/>
    </location>
</feature>
<accession>G5A6Q1</accession>
<evidence type="ECO:0000256" key="1">
    <source>
        <dbReference type="SAM" id="MobiDB-lite"/>
    </source>
</evidence>
<dbReference type="InParanoid" id="G5A6Q1"/>
<dbReference type="GeneID" id="20640667"/>
<protein>
    <submittedName>
        <fullName evidence="2">Uncharacterized protein</fullName>
    </submittedName>
</protein>
<gene>
    <name evidence="2" type="ORF">PHYSODRAFT_288663</name>
</gene>
<dbReference type="OMA" id="LEQCACV"/>
<organism evidence="2 3">
    <name type="scientific">Phytophthora sojae (strain P6497)</name>
    <name type="common">Soybean stem and root rot agent</name>
    <name type="synonym">Phytophthora megasperma f. sp. glycines</name>
    <dbReference type="NCBI Taxonomy" id="1094619"/>
    <lineage>
        <taxon>Eukaryota</taxon>
        <taxon>Sar</taxon>
        <taxon>Stramenopiles</taxon>
        <taxon>Oomycota</taxon>
        <taxon>Peronosporomycetes</taxon>
        <taxon>Peronosporales</taxon>
        <taxon>Peronosporaceae</taxon>
        <taxon>Phytophthora</taxon>
    </lineage>
</organism>
<dbReference type="KEGG" id="psoj:PHYSODRAFT_288663"/>
<dbReference type="Proteomes" id="UP000002640">
    <property type="component" value="Unassembled WGS sequence"/>
</dbReference>
<evidence type="ECO:0000313" key="3">
    <source>
        <dbReference type="Proteomes" id="UP000002640"/>
    </source>
</evidence>
<dbReference type="EMBL" id="JH159160">
    <property type="protein sequence ID" value="EGZ09006.1"/>
    <property type="molecule type" value="Genomic_DNA"/>
</dbReference>
<evidence type="ECO:0000313" key="2">
    <source>
        <dbReference type="EMBL" id="EGZ09006.1"/>
    </source>
</evidence>
<sequence length="166" mass="17788">MDADALTALLQKALGQRECVDVELEAEGDAVTEVFLSLTYKFSPTISRRGLFQLPIVASDAPQSLVTLLTSVHAAPPQSMLSELQQREKEEQREAMVAAKVRSATGDQKTSSAIATQETKEVATTSQSSDSGAATPAVNPMVLKRRHVPTGTTRRKGPRGAKLAKK</sequence>